<organism evidence="1 2">
    <name type="scientific">Lupinus luteus</name>
    <name type="common">European yellow lupine</name>
    <dbReference type="NCBI Taxonomy" id="3873"/>
    <lineage>
        <taxon>Eukaryota</taxon>
        <taxon>Viridiplantae</taxon>
        <taxon>Streptophyta</taxon>
        <taxon>Embryophyta</taxon>
        <taxon>Tracheophyta</taxon>
        <taxon>Spermatophyta</taxon>
        <taxon>Magnoliopsida</taxon>
        <taxon>eudicotyledons</taxon>
        <taxon>Gunneridae</taxon>
        <taxon>Pentapetalae</taxon>
        <taxon>rosids</taxon>
        <taxon>fabids</taxon>
        <taxon>Fabales</taxon>
        <taxon>Fabaceae</taxon>
        <taxon>Papilionoideae</taxon>
        <taxon>50 kb inversion clade</taxon>
        <taxon>genistoids sensu lato</taxon>
        <taxon>core genistoids</taxon>
        <taxon>Genisteae</taxon>
        <taxon>Lupinus</taxon>
    </lineage>
</organism>
<accession>A0AAV1VWR1</accession>
<dbReference type="AlphaFoldDB" id="A0AAV1VWR1"/>
<dbReference type="Proteomes" id="UP001497480">
    <property type="component" value="Unassembled WGS sequence"/>
</dbReference>
<dbReference type="Gene3D" id="3.40.140.10">
    <property type="entry name" value="Cytidine Deaminase, domain 2"/>
    <property type="match status" value="1"/>
</dbReference>
<keyword evidence="2" id="KW-1185">Reference proteome</keyword>
<sequence>MSNLFNIEDVSTIKTEEKMISKEHVVGWYSTGPKLHENDLGIFTGYLSDVFNLLSNVNVADLIKAFIAKSNGIHSLYH</sequence>
<comment type="caution">
    <text evidence="1">The sequence shown here is derived from an EMBL/GenBank/DDBJ whole genome shotgun (WGS) entry which is preliminary data.</text>
</comment>
<protein>
    <submittedName>
        <fullName evidence="1">Uncharacterized protein</fullName>
    </submittedName>
</protein>
<reference evidence="1 2" key="1">
    <citation type="submission" date="2024-03" db="EMBL/GenBank/DDBJ databases">
        <authorList>
            <person name="Martinez-Hernandez J."/>
        </authorList>
    </citation>
    <scope>NUCLEOTIDE SEQUENCE [LARGE SCALE GENOMIC DNA]</scope>
</reference>
<gene>
    <name evidence="1" type="ORF">LLUT_LOCUS2554</name>
</gene>
<evidence type="ECO:0000313" key="2">
    <source>
        <dbReference type="Proteomes" id="UP001497480"/>
    </source>
</evidence>
<dbReference type="EMBL" id="CAXHTB010000002">
    <property type="protein sequence ID" value="CAL0301494.1"/>
    <property type="molecule type" value="Genomic_DNA"/>
</dbReference>
<name>A0AAV1VWR1_LUPLU</name>
<proteinExistence type="predicted"/>
<evidence type="ECO:0000313" key="1">
    <source>
        <dbReference type="EMBL" id="CAL0301494.1"/>
    </source>
</evidence>